<reference evidence="1" key="1">
    <citation type="submission" date="2014-01" db="EMBL/GenBank/DDBJ databases">
        <authorList>
            <person name="Brown-Elliot B."/>
            <person name="Wallace R."/>
            <person name="Lenaerts A."/>
            <person name="Ordway D."/>
            <person name="DeGroote M.A."/>
            <person name="Parker T."/>
            <person name="Sizemore C."/>
            <person name="Tallon L.J."/>
            <person name="Sadzewicz L.K."/>
            <person name="Sengamalay N."/>
            <person name="Fraser C.M."/>
            <person name="Hine E."/>
            <person name="Shefchek K.A."/>
            <person name="Das S.P."/>
            <person name="Tettelin H."/>
        </authorList>
    </citation>
    <scope>NUCLEOTIDE SEQUENCE [LARGE SCALE GENOMIC DNA]</scope>
    <source>
        <strain evidence="1">4042</strain>
    </source>
</reference>
<gene>
    <name evidence="1" type="ORF">I553_3638</name>
</gene>
<proteinExistence type="predicted"/>
<comment type="caution">
    <text evidence="1">The sequence shown here is derived from an EMBL/GenBank/DDBJ whole genome shotgun (WGS) entry which is preliminary data.</text>
</comment>
<protein>
    <submittedName>
        <fullName evidence="1">Uncharacterized protein</fullName>
    </submittedName>
</protein>
<organism evidence="1">
    <name type="scientific">Mycobacterium xenopi 4042</name>
    <dbReference type="NCBI Taxonomy" id="1299334"/>
    <lineage>
        <taxon>Bacteria</taxon>
        <taxon>Bacillati</taxon>
        <taxon>Actinomycetota</taxon>
        <taxon>Actinomycetes</taxon>
        <taxon>Mycobacteriales</taxon>
        <taxon>Mycobacteriaceae</taxon>
        <taxon>Mycobacterium</taxon>
    </lineage>
</organism>
<dbReference type="AlphaFoldDB" id="X7ZDJ6"/>
<sequence length="48" mass="5451">MLFIDEVHRFSKTQQDALLSAVETGGAAGGPTPKTRRFRSWRRCCRGR</sequence>
<accession>X7ZDJ6</accession>
<name>X7ZDJ6_MYCXE</name>
<dbReference type="EMBL" id="JAOB01000079">
    <property type="protein sequence ID" value="EUA16670.1"/>
    <property type="molecule type" value="Genomic_DNA"/>
</dbReference>
<evidence type="ECO:0000313" key="1">
    <source>
        <dbReference type="EMBL" id="EUA16670.1"/>
    </source>
</evidence>